<evidence type="ECO:0000313" key="9">
    <source>
        <dbReference type="Proteomes" id="UP001153620"/>
    </source>
</evidence>
<dbReference type="OrthoDB" id="8907274at2759"/>
<evidence type="ECO:0000259" key="7">
    <source>
        <dbReference type="SMART" id="SM00014"/>
    </source>
</evidence>
<comment type="subcellular location">
    <subcellularLocation>
        <location evidence="1">Membrane</location>
        <topology evidence="1">Multi-pass membrane protein</topology>
    </subcellularLocation>
</comment>
<feature type="domain" description="Phosphatidic acid phosphatase type 2/haloperoxidase" evidence="7">
    <location>
        <begin position="109"/>
        <end position="262"/>
    </location>
</feature>
<evidence type="ECO:0000256" key="1">
    <source>
        <dbReference type="ARBA" id="ARBA00004141"/>
    </source>
</evidence>
<reference evidence="8" key="1">
    <citation type="submission" date="2022-01" db="EMBL/GenBank/DDBJ databases">
        <authorList>
            <person name="King R."/>
        </authorList>
    </citation>
    <scope>NUCLEOTIDE SEQUENCE</scope>
</reference>
<dbReference type="InterPro" id="IPR043216">
    <property type="entry name" value="PAP-like"/>
</dbReference>
<comment type="similarity">
    <text evidence="2">Belongs to the PA-phosphatase related phosphoesterase family.</text>
</comment>
<keyword evidence="4 6" id="KW-1133">Transmembrane helix</keyword>
<dbReference type="SMART" id="SM00014">
    <property type="entry name" value="acidPPc"/>
    <property type="match status" value="1"/>
</dbReference>
<dbReference type="Proteomes" id="UP001153620">
    <property type="component" value="Chromosome 3"/>
</dbReference>
<proteinExistence type="inferred from homology"/>
<dbReference type="PANTHER" id="PTHR10165">
    <property type="entry name" value="LIPID PHOSPHATE PHOSPHATASE"/>
    <property type="match status" value="1"/>
</dbReference>
<dbReference type="GO" id="GO:0005886">
    <property type="term" value="C:plasma membrane"/>
    <property type="evidence" value="ECO:0007669"/>
    <property type="project" value="TreeGrafter"/>
</dbReference>
<dbReference type="Gene3D" id="1.20.144.10">
    <property type="entry name" value="Phosphatidic acid phosphatase type 2/haloperoxidase"/>
    <property type="match status" value="1"/>
</dbReference>
<gene>
    <name evidence="8" type="ORF">CHIRRI_LOCUS9149</name>
</gene>
<dbReference type="GO" id="GO:0008195">
    <property type="term" value="F:phosphatidate phosphatase activity"/>
    <property type="evidence" value="ECO:0007669"/>
    <property type="project" value="TreeGrafter"/>
</dbReference>
<feature type="transmembrane region" description="Helical" evidence="6">
    <location>
        <begin position="185"/>
        <end position="204"/>
    </location>
</feature>
<organism evidence="8 9">
    <name type="scientific">Chironomus riparius</name>
    <dbReference type="NCBI Taxonomy" id="315576"/>
    <lineage>
        <taxon>Eukaryota</taxon>
        <taxon>Metazoa</taxon>
        <taxon>Ecdysozoa</taxon>
        <taxon>Arthropoda</taxon>
        <taxon>Hexapoda</taxon>
        <taxon>Insecta</taxon>
        <taxon>Pterygota</taxon>
        <taxon>Neoptera</taxon>
        <taxon>Endopterygota</taxon>
        <taxon>Diptera</taxon>
        <taxon>Nematocera</taxon>
        <taxon>Chironomoidea</taxon>
        <taxon>Chironomidae</taxon>
        <taxon>Chironominae</taxon>
        <taxon>Chironomus</taxon>
    </lineage>
</organism>
<dbReference type="InterPro" id="IPR000326">
    <property type="entry name" value="PAP2/HPO"/>
</dbReference>
<evidence type="ECO:0000313" key="8">
    <source>
        <dbReference type="EMBL" id="CAG9806289.1"/>
    </source>
</evidence>
<dbReference type="SUPFAM" id="SSF48317">
    <property type="entry name" value="Acid phosphatase/Vanadium-dependent haloperoxidase"/>
    <property type="match status" value="1"/>
</dbReference>
<evidence type="ECO:0000256" key="3">
    <source>
        <dbReference type="ARBA" id="ARBA00022692"/>
    </source>
</evidence>
<evidence type="ECO:0000256" key="4">
    <source>
        <dbReference type="ARBA" id="ARBA00022989"/>
    </source>
</evidence>
<sequence length="281" mass="32194">MAISDRIMLKLLIDSIVILIPVCLALFLKFFVEPFKRGFFCNDHNLMFPYKKDTVPGTLMDILGIIGGILIIIIVETKYHKTNVSSNSSSKTAKFFDWTITPHIQNLYHYISIFLFAEAIERCIEEGIKLTIGRLRPHFMDLCMPILSDESTCNDPQNINRYIENYTCSNINATDKSLRDIHMSFISGHTSFSVMTAFFCVFYLESRMKCRGATKMLKRLIQLILITGTIYIASSRISDYKHFHSDVYGGFVVGFSIAFSVSFYVSNMFKKKIVIETSTHI</sequence>
<evidence type="ECO:0000256" key="5">
    <source>
        <dbReference type="ARBA" id="ARBA00023136"/>
    </source>
</evidence>
<feature type="transmembrane region" description="Helical" evidence="6">
    <location>
        <begin position="53"/>
        <end position="75"/>
    </location>
</feature>
<feature type="transmembrane region" description="Helical" evidence="6">
    <location>
        <begin position="247"/>
        <end position="265"/>
    </location>
</feature>
<accession>A0A9N9RZF8</accession>
<dbReference type="PANTHER" id="PTHR10165:SF103">
    <property type="entry name" value="PHOSPHOLIPID PHOSPHATASE HOMOLOG 1.2 HOMOLOG"/>
    <property type="match status" value="1"/>
</dbReference>
<dbReference type="InterPro" id="IPR036938">
    <property type="entry name" value="PAP2/HPO_sf"/>
</dbReference>
<keyword evidence="5 6" id="KW-0472">Membrane</keyword>
<evidence type="ECO:0000256" key="6">
    <source>
        <dbReference type="SAM" id="Phobius"/>
    </source>
</evidence>
<feature type="transmembrane region" description="Helical" evidence="6">
    <location>
        <begin position="12"/>
        <end position="32"/>
    </location>
</feature>
<keyword evidence="3 6" id="KW-0812">Transmembrane</keyword>
<protein>
    <recommendedName>
        <fullName evidence="7">Phosphatidic acid phosphatase type 2/haloperoxidase domain-containing protein</fullName>
    </recommendedName>
</protein>
<reference evidence="8" key="2">
    <citation type="submission" date="2022-10" db="EMBL/GenBank/DDBJ databases">
        <authorList>
            <consortium name="ENA_rothamsted_submissions"/>
            <consortium name="culmorum"/>
            <person name="King R."/>
        </authorList>
    </citation>
    <scope>NUCLEOTIDE SEQUENCE</scope>
</reference>
<dbReference type="GO" id="GO:0006644">
    <property type="term" value="P:phospholipid metabolic process"/>
    <property type="evidence" value="ECO:0007669"/>
    <property type="project" value="InterPro"/>
</dbReference>
<dbReference type="GO" id="GO:0046839">
    <property type="term" value="P:phospholipid dephosphorylation"/>
    <property type="evidence" value="ECO:0007669"/>
    <property type="project" value="TreeGrafter"/>
</dbReference>
<dbReference type="AlphaFoldDB" id="A0A9N9RZF8"/>
<dbReference type="Pfam" id="PF01569">
    <property type="entry name" value="PAP2"/>
    <property type="match status" value="1"/>
</dbReference>
<feature type="transmembrane region" description="Helical" evidence="6">
    <location>
        <begin position="216"/>
        <end position="235"/>
    </location>
</feature>
<dbReference type="EMBL" id="OU895879">
    <property type="protein sequence ID" value="CAG9806289.1"/>
    <property type="molecule type" value="Genomic_DNA"/>
</dbReference>
<dbReference type="GO" id="GO:0007165">
    <property type="term" value="P:signal transduction"/>
    <property type="evidence" value="ECO:0007669"/>
    <property type="project" value="TreeGrafter"/>
</dbReference>
<keyword evidence="9" id="KW-1185">Reference proteome</keyword>
<name>A0A9N9RZF8_9DIPT</name>
<evidence type="ECO:0000256" key="2">
    <source>
        <dbReference type="ARBA" id="ARBA00008816"/>
    </source>
</evidence>